<comment type="catalytic activity">
    <reaction evidence="8 10">
        <text>5-[(5-phospho-1-deoxy-D-ribulos-1-ylimino)methylamino]-1-(5-phospho-beta-D-ribosyl)imidazole-4-carboxamide + L-glutamine = D-erythro-1-(imidazol-4-yl)glycerol 3-phosphate + 5-amino-1-(5-phospho-beta-D-ribosyl)imidazole-4-carboxamide + L-glutamate + H(+)</text>
        <dbReference type="Rhea" id="RHEA:24793"/>
        <dbReference type="ChEBI" id="CHEBI:15378"/>
        <dbReference type="ChEBI" id="CHEBI:29985"/>
        <dbReference type="ChEBI" id="CHEBI:58278"/>
        <dbReference type="ChEBI" id="CHEBI:58359"/>
        <dbReference type="ChEBI" id="CHEBI:58475"/>
        <dbReference type="ChEBI" id="CHEBI:58525"/>
        <dbReference type="EC" id="4.3.2.10"/>
    </reaction>
</comment>
<evidence type="ECO:0000256" key="8">
    <source>
        <dbReference type="ARBA" id="ARBA00047838"/>
    </source>
</evidence>
<keyword evidence="6 10" id="KW-0368">Histidine biosynthesis</keyword>
<evidence type="ECO:0000256" key="6">
    <source>
        <dbReference type="ARBA" id="ARBA00023102"/>
    </source>
</evidence>
<evidence type="ECO:0000256" key="11">
    <source>
        <dbReference type="PIRSR" id="PIRSR000495-1"/>
    </source>
</evidence>
<proteinExistence type="inferred from homology"/>
<dbReference type="PIRSF" id="PIRSF000495">
    <property type="entry name" value="Amidotransf_hisH"/>
    <property type="match status" value="1"/>
</dbReference>
<comment type="subunit">
    <text evidence="2 10">Heterodimer of HisH and HisF.</text>
</comment>
<accession>A0A1L8D508</accession>
<evidence type="ECO:0000256" key="5">
    <source>
        <dbReference type="ARBA" id="ARBA00022962"/>
    </source>
</evidence>
<dbReference type="Pfam" id="PF00117">
    <property type="entry name" value="GATase"/>
    <property type="match status" value="1"/>
</dbReference>
<dbReference type="EC" id="3.5.1.2" evidence="10"/>
<dbReference type="GO" id="GO:0016829">
    <property type="term" value="F:lyase activity"/>
    <property type="evidence" value="ECO:0007669"/>
    <property type="project" value="UniProtKB-KW"/>
</dbReference>
<evidence type="ECO:0000313" key="14">
    <source>
        <dbReference type="Proteomes" id="UP000187338"/>
    </source>
</evidence>
<dbReference type="NCBIfam" id="TIGR01855">
    <property type="entry name" value="IMP_synth_hisH"/>
    <property type="match status" value="1"/>
</dbReference>
<evidence type="ECO:0000256" key="2">
    <source>
        <dbReference type="ARBA" id="ARBA00011152"/>
    </source>
</evidence>
<evidence type="ECO:0000313" key="13">
    <source>
        <dbReference type="EMBL" id="GAV26252.1"/>
    </source>
</evidence>
<dbReference type="UniPathway" id="UPA00031">
    <property type="reaction ID" value="UER00010"/>
</dbReference>
<comment type="caution">
    <text evidence="13">The sequence shown here is derived from an EMBL/GenBank/DDBJ whole genome shotgun (WGS) entry which is preliminary data.</text>
</comment>
<comment type="function">
    <text evidence="10">IGPS catalyzes the conversion of PRFAR and glutamine to IGP, AICAR and glutamate. The HisH subunit catalyzes the hydrolysis of glutamine to glutamate and ammonia as part of the synthesis of IGP and AICAR. The resulting ammonia molecule is channeled to the active site of HisF.</text>
</comment>
<dbReference type="Proteomes" id="UP000187338">
    <property type="component" value="Unassembled WGS sequence"/>
</dbReference>
<name>A0A1L8D508_9THEO</name>
<dbReference type="PROSITE" id="PS51273">
    <property type="entry name" value="GATASE_TYPE_1"/>
    <property type="match status" value="1"/>
</dbReference>
<evidence type="ECO:0000256" key="7">
    <source>
        <dbReference type="ARBA" id="ARBA00023239"/>
    </source>
</evidence>
<keyword evidence="3 10" id="KW-0028">Amino-acid biosynthesis</keyword>
<dbReference type="GO" id="GO:0000107">
    <property type="term" value="F:imidazoleglycerol-phosphate synthase activity"/>
    <property type="evidence" value="ECO:0007669"/>
    <property type="project" value="UniProtKB-UniRule"/>
</dbReference>
<comment type="pathway">
    <text evidence="1 10">Amino-acid biosynthesis; L-histidine biosynthesis; L-histidine from 5-phospho-alpha-D-ribose 1-diphosphate: step 5/9.</text>
</comment>
<dbReference type="CDD" id="cd01748">
    <property type="entry name" value="GATase1_IGP_Synthase"/>
    <property type="match status" value="1"/>
</dbReference>
<gene>
    <name evidence="10" type="primary">hisH</name>
    <name evidence="13" type="ORF">ciss_21850</name>
</gene>
<evidence type="ECO:0000259" key="12">
    <source>
        <dbReference type="Pfam" id="PF00117"/>
    </source>
</evidence>
<keyword evidence="10" id="KW-0963">Cytoplasm</keyword>
<dbReference type="EC" id="4.3.2.10" evidence="10"/>
<evidence type="ECO:0000256" key="1">
    <source>
        <dbReference type="ARBA" id="ARBA00005091"/>
    </source>
</evidence>
<feature type="active site" description="Nucleophile" evidence="10 11">
    <location>
        <position position="79"/>
    </location>
</feature>
<comment type="catalytic activity">
    <reaction evidence="9 10">
        <text>L-glutamine + H2O = L-glutamate + NH4(+)</text>
        <dbReference type="Rhea" id="RHEA:15889"/>
        <dbReference type="ChEBI" id="CHEBI:15377"/>
        <dbReference type="ChEBI" id="CHEBI:28938"/>
        <dbReference type="ChEBI" id="CHEBI:29985"/>
        <dbReference type="ChEBI" id="CHEBI:58359"/>
        <dbReference type="EC" id="3.5.1.2"/>
    </reaction>
</comment>
<keyword evidence="4 10" id="KW-0378">Hydrolase</keyword>
<evidence type="ECO:0000256" key="10">
    <source>
        <dbReference type="HAMAP-Rule" id="MF_00278"/>
    </source>
</evidence>
<evidence type="ECO:0000256" key="3">
    <source>
        <dbReference type="ARBA" id="ARBA00022605"/>
    </source>
</evidence>
<feature type="active site" evidence="10 11">
    <location>
        <position position="180"/>
    </location>
</feature>
<dbReference type="EMBL" id="BDJL01000132">
    <property type="protein sequence ID" value="GAV26252.1"/>
    <property type="molecule type" value="Genomic_DNA"/>
</dbReference>
<dbReference type="GO" id="GO:0004359">
    <property type="term" value="F:glutaminase activity"/>
    <property type="evidence" value="ECO:0007669"/>
    <property type="project" value="UniProtKB-EC"/>
</dbReference>
<dbReference type="InterPro" id="IPR029062">
    <property type="entry name" value="Class_I_gatase-like"/>
</dbReference>
<keyword evidence="7 10" id="KW-0456">Lyase</keyword>
<organism evidence="13 14">
    <name type="scientific">Carboxydothermus islandicus</name>
    <dbReference type="NCBI Taxonomy" id="661089"/>
    <lineage>
        <taxon>Bacteria</taxon>
        <taxon>Bacillati</taxon>
        <taxon>Bacillota</taxon>
        <taxon>Clostridia</taxon>
        <taxon>Thermoanaerobacterales</taxon>
        <taxon>Thermoanaerobacteraceae</taxon>
        <taxon>Carboxydothermus</taxon>
    </lineage>
</organism>
<dbReference type="OrthoDB" id="9807137at2"/>
<dbReference type="InterPro" id="IPR017926">
    <property type="entry name" value="GATASE"/>
</dbReference>
<dbReference type="AlphaFoldDB" id="A0A1L8D508"/>
<dbReference type="Gene3D" id="3.40.50.880">
    <property type="match status" value="1"/>
</dbReference>
<dbReference type="GO" id="GO:0000105">
    <property type="term" value="P:L-histidine biosynthetic process"/>
    <property type="evidence" value="ECO:0007669"/>
    <property type="project" value="UniProtKB-UniRule"/>
</dbReference>
<dbReference type="PANTHER" id="PTHR42701">
    <property type="entry name" value="IMIDAZOLE GLYCEROL PHOSPHATE SYNTHASE SUBUNIT HISH"/>
    <property type="match status" value="1"/>
</dbReference>
<dbReference type="PANTHER" id="PTHR42701:SF1">
    <property type="entry name" value="IMIDAZOLE GLYCEROL PHOSPHATE SYNTHASE SUBUNIT HISH"/>
    <property type="match status" value="1"/>
</dbReference>
<dbReference type="SUPFAM" id="SSF52317">
    <property type="entry name" value="Class I glutamine amidotransferase-like"/>
    <property type="match status" value="1"/>
</dbReference>
<evidence type="ECO:0000256" key="9">
    <source>
        <dbReference type="ARBA" id="ARBA00049534"/>
    </source>
</evidence>
<feature type="active site" evidence="10 11">
    <location>
        <position position="182"/>
    </location>
</feature>
<dbReference type="GO" id="GO:0005737">
    <property type="term" value="C:cytoplasm"/>
    <property type="evidence" value="ECO:0007669"/>
    <property type="project" value="UniProtKB-SubCell"/>
</dbReference>
<keyword evidence="14" id="KW-1185">Reference proteome</keyword>
<dbReference type="InterPro" id="IPR010139">
    <property type="entry name" value="Imidazole-glycPsynth_HisH"/>
</dbReference>
<dbReference type="RefSeq" id="WP_075866422.1">
    <property type="nucleotide sequence ID" value="NZ_BDJL01000132.1"/>
</dbReference>
<dbReference type="STRING" id="661089.ciss_21850"/>
<feature type="domain" description="Glutamine amidotransferase" evidence="12">
    <location>
        <begin position="3"/>
        <end position="194"/>
    </location>
</feature>
<dbReference type="HAMAP" id="MF_00278">
    <property type="entry name" value="HisH"/>
    <property type="match status" value="1"/>
</dbReference>
<comment type="subcellular location">
    <subcellularLocation>
        <location evidence="10">Cytoplasm</location>
    </subcellularLocation>
</comment>
<sequence>MTVVVDYEMGNLLSVTKALEELGYKPSLSSDPRKILEADLVVLPGVGAFRDAVRNLKEKGLFLALKERASLNRPILGICLGMQLFFTKSYEDGEYEGLDLIPGEVVRFQKAPKIPHMGWNNLVPVDTTHELFKNLPDYYVYFVHSYYAQTDSKYVLAYTEYGERFPAAVMGGSIIGFQFHPEKSGPVGRQILKNLREML</sequence>
<keyword evidence="5 10" id="KW-0315">Glutamine amidotransferase</keyword>
<evidence type="ECO:0000256" key="4">
    <source>
        <dbReference type="ARBA" id="ARBA00022801"/>
    </source>
</evidence>
<reference evidence="14" key="1">
    <citation type="submission" date="2016-12" db="EMBL/GenBank/DDBJ databases">
        <title>Draft Genome Sequences od Carboxydothermus pertinax and islandicus, Hydrogenogenic Carboxydotrophic Bacteria.</title>
        <authorList>
            <person name="Fukuyama Y."/>
            <person name="Ohmae K."/>
            <person name="Yoneda Y."/>
            <person name="Yoshida T."/>
            <person name="Sako Y."/>
        </authorList>
    </citation>
    <scope>NUCLEOTIDE SEQUENCE [LARGE SCALE GENOMIC DNA]</scope>
    <source>
        <strain evidence="14">SET</strain>
    </source>
</reference>
<protein>
    <recommendedName>
        <fullName evidence="10">Imidazole glycerol phosphate synthase subunit HisH</fullName>
        <ecNumber evidence="10">4.3.2.10</ecNumber>
    </recommendedName>
    <alternativeName>
        <fullName evidence="10">IGP synthase glutaminase subunit</fullName>
        <ecNumber evidence="10">3.5.1.2</ecNumber>
    </alternativeName>
    <alternativeName>
        <fullName evidence="10">IGP synthase subunit HisH</fullName>
    </alternativeName>
    <alternativeName>
        <fullName evidence="10">ImGP synthase subunit HisH</fullName>
        <shortName evidence="10">IGPS subunit HisH</shortName>
    </alternativeName>
</protein>